<sequence length="333" mass="36126">MVSWCYKTKGLYLRGVRQEYCPAPTITTTLAGGEQQIDRRMERESNQLEAGPILCRMGCGFFGSPNTDGLCSKCYKDALKKKQQPPSTVTSPTSTATPAPSPSPAPPTPSLHHQPSPAPTLTTTTTTTTGQPTVPSLSQVAGVSLPTEKHEGGEEAGATGIDSGDGDLDAGSPDKDGAKKKKNKCQMCKKKVGLTGFTCRCDGLFCSVHRYSNEHRCTFDYREHGAEEIRRNNPVIKVRASWISNTFVVSLWKAKPSWKSSTSETKAEIVLQAPLPQPCGAQNILGASPSSGGSHNELSRRNLRHFRCRPKPSKKENLFTSGGVELFWSVQRT</sequence>
<dbReference type="GO" id="GO:0008270">
    <property type="term" value="F:zinc ion binding"/>
    <property type="evidence" value="ECO:0007669"/>
    <property type="project" value="UniProtKB-KW"/>
</dbReference>
<dbReference type="FunFam" id="4.10.1110.10:FF:000001">
    <property type="entry name" value="Zinc finger AN1-type containing 6"/>
    <property type="match status" value="1"/>
</dbReference>
<reference evidence="8" key="1">
    <citation type="submission" date="2023-11" db="EMBL/GenBank/DDBJ databases">
        <title>Genome assemblies of two species of porcelain crab, Petrolisthes cinctipes and Petrolisthes manimaculis (Anomura: Porcellanidae).</title>
        <authorList>
            <person name="Angst P."/>
        </authorList>
    </citation>
    <scope>NUCLEOTIDE SEQUENCE</scope>
    <source>
        <strain evidence="8">PB745_02</strain>
        <tissue evidence="8">Gill</tissue>
    </source>
</reference>
<organism evidence="8 9">
    <name type="scientific">Petrolisthes manimaculis</name>
    <dbReference type="NCBI Taxonomy" id="1843537"/>
    <lineage>
        <taxon>Eukaryota</taxon>
        <taxon>Metazoa</taxon>
        <taxon>Ecdysozoa</taxon>
        <taxon>Arthropoda</taxon>
        <taxon>Crustacea</taxon>
        <taxon>Multicrustacea</taxon>
        <taxon>Malacostraca</taxon>
        <taxon>Eumalacostraca</taxon>
        <taxon>Eucarida</taxon>
        <taxon>Decapoda</taxon>
        <taxon>Pleocyemata</taxon>
        <taxon>Anomura</taxon>
        <taxon>Galatheoidea</taxon>
        <taxon>Porcellanidae</taxon>
        <taxon>Petrolisthes</taxon>
    </lineage>
</organism>
<evidence type="ECO:0000313" key="8">
    <source>
        <dbReference type="EMBL" id="KAK4312320.1"/>
    </source>
</evidence>
<dbReference type="InterPro" id="IPR050652">
    <property type="entry name" value="AN1_A20_ZnFinger"/>
</dbReference>
<dbReference type="Pfam" id="PF01754">
    <property type="entry name" value="zf-A20"/>
    <property type="match status" value="1"/>
</dbReference>
<feature type="compositionally biased region" description="Low complexity" evidence="5">
    <location>
        <begin position="120"/>
        <end position="129"/>
    </location>
</feature>
<feature type="compositionally biased region" description="Low complexity" evidence="5">
    <location>
        <begin position="85"/>
        <end position="98"/>
    </location>
</feature>
<dbReference type="PROSITE" id="PS51036">
    <property type="entry name" value="ZF_A20"/>
    <property type="match status" value="1"/>
</dbReference>
<dbReference type="InterPro" id="IPR002653">
    <property type="entry name" value="Znf_A20"/>
</dbReference>
<evidence type="ECO:0000259" key="7">
    <source>
        <dbReference type="PROSITE" id="PS51039"/>
    </source>
</evidence>
<protein>
    <recommendedName>
        <fullName evidence="10">AN1-type zinc finger protein 6</fullName>
    </recommendedName>
</protein>
<gene>
    <name evidence="8" type="ORF">Pmani_016249</name>
</gene>
<keyword evidence="9" id="KW-1185">Reference proteome</keyword>
<accession>A0AAE1UAR9</accession>
<feature type="domain" description="A20-type" evidence="6">
    <location>
        <begin position="49"/>
        <end position="83"/>
    </location>
</feature>
<feature type="compositionally biased region" description="Polar residues" evidence="5">
    <location>
        <begin position="130"/>
        <end position="141"/>
    </location>
</feature>
<evidence type="ECO:0000256" key="5">
    <source>
        <dbReference type="SAM" id="MobiDB-lite"/>
    </source>
</evidence>
<dbReference type="EMBL" id="JAWZYT010001422">
    <property type="protein sequence ID" value="KAK4312320.1"/>
    <property type="molecule type" value="Genomic_DNA"/>
</dbReference>
<keyword evidence="2 4" id="KW-0863">Zinc-finger</keyword>
<dbReference type="GO" id="GO:0003677">
    <property type="term" value="F:DNA binding"/>
    <property type="evidence" value="ECO:0007669"/>
    <property type="project" value="InterPro"/>
</dbReference>
<proteinExistence type="predicted"/>
<dbReference type="InterPro" id="IPR035896">
    <property type="entry name" value="AN1-like_Znf"/>
</dbReference>
<feature type="domain" description="AN1-type" evidence="7">
    <location>
        <begin position="179"/>
        <end position="225"/>
    </location>
</feature>
<dbReference type="SMART" id="SM00154">
    <property type="entry name" value="ZnF_AN1"/>
    <property type="match status" value="1"/>
</dbReference>
<dbReference type="SUPFAM" id="SSF118310">
    <property type="entry name" value="AN1-like Zinc finger"/>
    <property type="match status" value="1"/>
</dbReference>
<evidence type="ECO:0000313" key="9">
    <source>
        <dbReference type="Proteomes" id="UP001292094"/>
    </source>
</evidence>
<dbReference type="Gene3D" id="1.20.5.4770">
    <property type="match status" value="1"/>
</dbReference>
<comment type="caution">
    <text evidence="8">The sequence shown here is derived from an EMBL/GenBank/DDBJ whole genome shotgun (WGS) entry which is preliminary data.</text>
</comment>
<dbReference type="InterPro" id="IPR000058">
    <property type="entry name" value="Znf_AN1"/>
</dbReference>
<evidence type="ECO:0000256" key="4">
    <source>
        <dbReference type="PROSITE-ProRule" id="PRU00449"/>
    </source>
</evidence>
<dbReference type="Pfam" id="PF01428">
    <property type="entry name" value="zf-AN1"/>
    <property type="match status" value="1"/>
</dbReference>
<dbReference type="Proteomes" id="UP001292094">
    <property type="component" value="Unassembled WGS sequence"/>
</dbReference>
<name>A0AAE1UAR9_9EUCA</name>
<dbReference type="AlphaFoldDB" id="A0AAE1UAR9"/>
<keyword evidence="3" id="KW-0862">Zinc</keyword>
<feature type="region of interest" description="Disordered" evidence="5">
    <location>
        <begin position="82"/>
        <end position="181"/>
    </location>
</feature>
<evidence type="ECO:0000259" key="6">
    <source>
        <dbReference type="PROSITE" id="PS51036"/>
    </source>
</evidence>
<dbReference type="SMART" id="SM00259">
    <property type="entry name" value="ZnF_A20"/>
    <property type="match status" value="1"/>
</dbReference>
<evidence type="ECO:0000256" key="2">
    <source>
        <dbReference type="ARBA" id="ARBA00022771"/>
    </source>
</evidence>
<dbReference type="Gene3D" id="4.10.1110.10">
    <property type="entry name" value="AN1-like Zinc finger"/>
    <property type="match status" value="1"/>
</dbReference>
<evidence type="ECO:0008006" key="10">
    <source>
        <dbReference type="Google" id="ProtNLM"/>
    </source>
</evidence>
<keyword evidence="1" id="KW-0479">Metal-binding</keyword>
<evidence type="ECO:0000256" key="3">
    <source>
        <dbReference type="ARBA" id="ARBA00022833"/>
    </source>
</evidence>
<dbReference type="SUPFAM" id="SSF57716">
    <property type="entry name" value="Glucocorticoid receptor-like (DNA-binding domain)"/>
    <property type="match status" value="1"/>
</dbReference>
<feature type="compositionally biased region" description="Pro residues" evidence="5">
    <location>
        <begin position="99"/>
        <end position="109"/>
    </location>
</feature>
<dbReference type="PROSITE" id="PS51039">
    <property type="entry name" value="ZF_AN1"/>
    <property type="match status" value="1"/>
</dbReference>
<dbReference type="PANTHER" id="PTHR10634:SF149">
    <property type="entry name" value="AN1-TYPE DOMAIN-CONTAINING PROTEIN-RELATED"/>
    <property type="match status" value="1"/>
</dbReference>
<dbReference type="PANTHER" id="PTHR10634">
    <property type="entry name" value="AN1-TYPE ZINC FINGER PROTEIN"/>
    <property type="match status" value="1"/>
</dbReference>
<evidence type="ECO:0000256" key="1">
    <source>
        <dbReference type="ARBA" id="ARBA00022723"/>
    </source>
</evidence>